<evidence type="ECO:0000313" key="1">
    <source>
        <dbReference type="EMBL" id="MET3694638.1"/>
    </source>
</evidence>
<sequence length="95" mass="10447">MPYTRTFTSKASETLCIDVCYPIPEAFGHQIEMPIEFGDAPGISRPPPSVRSLQAADIPAQPGSQDNIFNVNLISIIGKNTANITDNEEIFDMNY</sequence>
<proteinExistence type="predicted"/>
<comment type="caution">
    <text evidence="1">The sequence shown here is derived from an EMBL/GenBank/DDBJ whole genome shotgun (WGS) entry which is preliminary data.</text>
</comment>
<protein>
    <submittedName>
        <fullName evidence="1">Uncharacterized protein</fullName>
    </submittedName>
</protein>
<keyword evidence="2" id="KW-1185">Reference proteome</keyword>
<reference evidence="1 2" key="1">
    <citation type="submission" date="2024-06" db="EMBL/GenBank/DDBJ databases">
        <title>Genomic Encyclopedia of Type Strains, Phase IV (KMG-IV): sequencing the most valuable type-strain genomes for metagenomic binning, comparative biology and taxonomic classification.</title>
        <authorList>
            <person name="Goeker M."/>
        </authorList>
    </citation>
    <scope>NUCLEOTIDE SEQUENCE [LARGE SCALE GENOMIC DNA]</scope>
    <source>
        <strain evidence="1 2">DSM 21331</strain>
    </source>
</reference>
<dbReference type="RefSeq" id="WP_238279589.1">
    <property type="nucleotide sequence ID" value="NZ_BPQL01000062.1"/>
</dbReference>
<dbReference type="Proteomes" id="UP001549145">
    <property type="component" value="Unassembled WGS sequence"/>
</dbReference>
<organism evidence="1 2">
    <name type="scientific">Methylobacterium goesingense</name>
    <dbReference type="NCBI Taxonomy" id="243690"/>
    <lineage>
        <taxon>Bacteria</taxon>
        <taxon>Pseudomonadati</taxon>
        <taxon>Pseudomonadota</taxon>
        <taxon>Alphaproteobacteria</taxon>
        <taxon>Hyphomicrobiales</taxon>
        <taxon>Methylobacteriaceae</taxon>
        <taxon>Methylobacterium</taxon>
    </lineage>
</organism>
<accession>A0ABV2L9W9</accession>
<evidence type="ECO:0000313" key="2">
    <source>
        <dbReference type="Proteomes" id="UP001549145"/>
    </source>
</evidence>
<gene>
    <name evidence="1" type="ORF">ABID43_004200</name>
</gene>
<name>A0ABV2L9W9_9HYPH</name>
<dbReference type="EMBL" id="JBEPMM010000016">
    <property type="protein sequence ID" value="MET3694638.1"/>
    <property type="molecule type" value="Genomic_DNA"/>
</dbReference>